<feature type="compositionally biased region" description="Basic and acidic residues" evidence="1">
    <location>
        <begin position="150"/>
        <end position="163"/>
    </location>
</feature>
<dbReference type="Proteomes" id="UP000050816">
    <property type="component" value="Unassembled WGS sequence"/>
</dbReference>
<evidence type="ECO:0000313" key="3">
    <source>
        <dbReference type="EMBL" id="KRL91958.1"/>
    </source>
</evidence>
<feature type="transmembrane region" description="Helical" evidence="2">
    <location>
        <begin position="6"/>
        <end position="25"/>
    </location>
</feature>
<keyword evidence="2" id="KW-0472">Membrane</keyword>
<protein>
    <submittedName>
        <fullName evidence="3">Uncharacterized protein</fullName>
    </submittedName>
</protein>
<comment type="caution">
    <text evidence="3">The sequence shown here is derived from an EMBL/GenBank/DDBJ whole genome shotgun (WGS) entry which is preliminary data.</text>
</comment>
<evidence type="ECO:0000313" key="4">
    <source>
        <dbReference type="Proteomes" id="UP000050816"/>
    </source>
</evidence>
<name>A0A0R1UET3_9LACO</name>
<organism evidence="3 4">
    <name type="scientific">Limosilactobacillus ingluviei DSM 15946</name>
    <dbReference type="NCBI Taxonomy" id="1423760"/>
    <lineage>
        <taxon>Bacteria</taxon>
        <taxon>Bacillati</taxon>
        <taxon>Bacillota</taxon>
        <taxon>Bacilli</taxon>
        <taxon>Lactobacillales</taxon>
        <taxon>Lactobacillaceae</taxon>
        <taxon>Limosilactobacillus</taxon>
    </lineage>
</organism>
<evidence type="ECO:0000256" key="2">
    <source>
        <dbReference type="SAM" id="Phobius"/>
    </source>
</evidence>
<keyword evidence="2" id="KW-1133">Transmembrane helix</keyword>
<gene>
    <name evidence="3" type="ORF">FC43_GL000533</name>
</gene>
<accession>A0A0R1UET3</accession>
<dbReference type="AlphaFoldDB" id="A0A0R1UET3"/>
<reference evidence="3 4" key="1">
    <citation type="journal article" date="2015" name="Genome Announc.">
        <title>Expanding the biotechnology potential of lactobacilli through comparative genomics of 213 strains and associated genera.</title>
        <authorList>
            <person name="Sun Z."/>
            <person name="Harris H.M."/>
            <person name="McCann A."/>
            <person name="Guo C."/>
            <person name="Argimon S."/>
            <person name="Zhang W."/>
            <person name="Yang X."/>
            <person name="Jeffery I.B."/>
            <person name="Cooney J.C."/>
            <person name="Kagawa T.F."/>
            <person name="Liu W."/>
            <person name="Song Y."/>
            <person name="Salvetti E."/>
            <person name="Wrobel A."/>
            <person name="Rasinkangas P."/>
            <person name="Parkhill J."/>
            <person name="Rea M.C."/>
            <person name="O'Sullivan O."/>
            <person name="Ritari J."/>
            <person name="Douillard F.P."/>
            <person name="Paul Ross R."/>
            <person name="Yang R."/>
            <person name="Briner A.E."/>
            <person name="Felis G.E."/>
            <person name="de Vos W.M."/>
            <person name="Barrangou R."/>
            <person name="Klaenhammer T.R."/>
            <person name="Caufield P.W."/>
            <person name="Cui Y."/>
            <person name="Zhang H."/>
            <person name="O'Toole P.W."/>
        </authorList>
    </citation>
    <scope>NUCLEOTIDE SEQUENCE [LARGE SCALE GENOMIC DNA]</scope>
    <source>
        <strain evidence="3 4">DSM 15946</strain>
    </source>
</reference>
<feature type="region of interest" description="Disordered" evidence="1">
    <location>
        <begin position="141"/>
        <end position="209"/>
    </location>
</feature>
<keyword evidence="2" id="KW-0812">Transmembrane</keyword>
<dbReference type="EMBL" id="AZFK01000013">
    <property type="protein sequence ID" value="KRL91958.1"/>
    <property type="molecule type" value="Genomic_DNA"/>
</dbReference>
<sequence length="209" mass="22781">MKRHAFTLADALLGLIILAVTVLLIEMTVQTLNRQTKLTLSSETDWYEAVALLEGDRYAFTLVEAGRTGLILRDRRGRLFKVTADPRPIGPLALKGSSGGYIPLLIKVQSSTVAWRMLNDHEVALSLTTTDQRRHEAIVQFQPPAPSRPRAIDRDSPAERDCNGDPLQRAVPGPTTPDQPAIGAPVRPANPSQPDQGAPNGGRHGEKDE</sequence>
<evidence type="ECO:0000256" key="1">
    <source>
        <dbReference type="SAM" id="MobiDB-lite"/>
    </source>
</evidence>
<dbReference type="PATRIC" id="fig|1423760.3.peg.553"/>
<dbReference type="RefSeq" id="WP_056953771.1">
    <property type="nucleotide sequence ID" value="NZ_AZFK01000013.1"/>
</dbReference>
<proteinExistence type="predicted"/>